<evidence type="ECO:0000313" key="2">
    <source>
        <dbReference type="Proteomes" id="UP001611339"/>
    </source>
</evidence>
<gene>
    <name evidence="1" type="ORF">ACH407_28415</name>
</gene>
<proteinExistence type="predicted"/>
<comment type="caution">
    <text evidence="1">The sequence shown here is derived from an EMBL/GenBank/DDBJ whole genome shotgun (WGS) entry which is preliminary data.</text>
</comment>
<accession>A0ABW7UCW8</accession>
<name>A0ABW7UCW8_9ACTN</name>
<dbReference type="EMBL" id="JBIRUI010000015">
    <property type="protein sequence ID" value="MFI1717486.1"/>
    <property type="molecule type" value="Genomic_DNA"/>
</dbReference>
<dbReference type="RefSeq" id="WP_398711834.1">
    <property type="nucleotide sequence ID" value="NZ_JBIRUI010000015.1"/>
</dbReference>
<protein>
    <submittedName>
        <fullName evidence="1">Uncharacterized protein</fullName>
    </submittedName>
</protein>
<evidence type="ECO:0000313" key="1">
    <source>
        <dbReference type="EMBL" id="MFI1717486.1"/>
    </source>
</evidence>
<dbReference type="Proteomes" id="UP001611339">
    <property type="component" value="Unassembled WGS sequence"/>
</dbReference>
<keyword evidence="2" id="KW-1185">Reference proteome</keyword>
<sequence length="66" mass="7471">MHEAGALCIQTGKNIPDLGHPKFDDADYGRPRRRCTESGEMHRIILTDAEILDLGDVFAHESRTHR</sequence>
<reference evidence="1 2" key="1">
    <citation type="submission" date="2024-10" db="EMBL/GenBank/DDBJ databases">
        <title>The Natural Products Discovery Center: Release of the First 8490 Sequenced Strains for Exploring Actinobacteria Biosynthetic Diversity.</title>
        <authorList>
            <person name="Kalkreuter E."/>
            <person name="Kautsar S.A."/>
            <person name="Yang D."/>
            <person name="Bader C.D."/>
            <person name="Teijaro C.N."/>
            <person name="Fluegel L."/>
            <person name="Davis C.M."/>
            <person name="Simpson J.R."/>
            <person name="Lauterbach L."/>
            <person name="Steele A.D."/>
            <person name="Gui C."/>
            <person name="Meng S."/>
            <person name="Li G."/>
            <person name="Viehrig K."/>
            <person name="Ye F."/>
            <person name="Su P."/>
            <person name="Kiefer A.F."/>
            <person name="Nichols A."/>
            <person name="Cepeda A.J."/>
            <person name="Yan W."/>
            <person name="Fan B."/>
            <person name="Jiang Y."/>
            <person name="Adhikari A."/>
            <person name="Zheng C.-J."/>
            <person name="Schuster L."/>
            <person name="Cowan T.M."/>
            <person name="Smanski M.J."/>
            <person name="Chevrette M.G."/>
            <person name="De Carvalho L.P.S."/>
            <person name="Shen B."/>
        </authorList>
    </citation>
    <scope>NUCLEOTIDE SEQUENCE [LARGE SCALE GENOMIC DNA]</scope>
    <source>
        <strain evidence="1 2">NPDC020602</strain>
    </source>
</reference>
<organism evidence="1 2">
    <name type="scientific">Streptomyces litmocidini</name>
    <dbReference type="NCBI Taxonomy" id="67318"/>
    <lineage>
        <taxon>Bacteria</taxon>
        <taxon>Bacillati</taxon>
        <taxon>Actinomycetota</taxon>
        <taxon>Actinomycetes</taxon>
        <taxon>Kitasatosporales</taxon>
        <taxon>Streptomycetaceae</taxon>
        <taxon>Streptomyces</taxon>
    </lineage>
</organism>